<dbReference type="PANTHER" id="PTHR21193:SF3">
    <property type="entry name" value="OXIDOREDUCTASE-LIKE DOMAIN-CONTAINING PROTEIN 1"/>
    <property type="match status" value="1"/>
</dbReference>
<dbReference type="InterPro" id="IPR039251">
    <property type="entry name" value="OXLD1"/>
</dbReference>
<feature type="region of interest" description="Disordered" evidence="1">
    <location>
        <begin position="102"/>
        <end position="121"/>
    </location>
</feature>
<dbReference type="EMBL" id="AMGV01000011">
    <property type="protein sequence ID" value="KEF53981.1"/>
    <property type="molecule type" value="Genomic_DNA"/>
</dbReference>
<dbReference type="Proteomes" id="UP000027920">
    <property type="component" value="Unassembled WGS sequence"/>
</dbReference>
<feature type="region of interest" description="Disordered" evidence="1">
    <location>
        <begin position="135"/>
        <end position="155"/>
    </location>
</feature>
<protein>
    <recommendedName>
        <fullName evidence="2">Oxidoreductase-like domain-containing protein</fullName>
    </recommendedName>
</protein>
<evidence type="ECO:0000313" key="3">
    <source>
        <dbReference type="EMBL" id="KEF53981.1"/>
    </source>
</evidence>
<feature type="compositionally biased region" description="Polar residues" evidence="1">
    <location>
        <begin position="31"/>
        <end position="41"/>
    </location>
</feature>
<dbReference type="VEuPathDB" id="FungiDB:A1O9_09776"/>
<dbReference type="GO" id="GO:0005739">
    <property type="term" value="C:mitochondrion"/>
    <property type="evidence" value="ECO:0007669"/>
    <property type="project" value="TreeGrafter"/>
</dbReference>
<dbReference type="OrthoDB" id="10064411at2759"/>
<dbReference type="HOGENOM" id="CLU_062297_0_0_1"/>
<organism evidence="3 4">
    <name type="scientific">Exophiala aquamarina CBS 119918</name>
    <dbReference type="NCBI Taxonomy" id="1182545"/>
    <lineage>
        <taxon>Eukaryota</taxon>
        <taxon>Fungi</taxon>
        <taxon>Dikarya</taxon>
        <taxon>Ascomycota</taxon>
        <taxon>Pezizomycotina</taxon>
        <taxon>Eurotiomycetes</taxon>
        <taxon>Chaetothyriomycetidae</taxon>
        <taxon>Chaetothyriales</taxon>
        <taxon>Herpotrichiellaceae</taxon>
        <taxon>Exophiala</taxon>
    </lineage>
</organism>
<evidence type="ECO:0000313" key="4">
    <source>
        <dbReference type="Proteomes" id="UP000027920"/>
    </source>
</evidence>
<sequence length="277" mass="31021">MASMSAQAPTMSSLFRGSWICASCARQQVRTQTRQISTSNWRKPFQTDGRSLSEPQFATRSLRRDFHSQTATFHEPPSDRSQEQALPLGDFYTDLLATPIPKQSHSTVPLPTFVQSGDQSKEERARKLFGTMERYRSSVSSNPDATWRTVNGVPVPPRPEEPDNCCMSGCVHCVWDDYRDDVESWAKRLHDAQAKKPTKNTTGDAAKIDLPRPELSEASGSMDDDGGGSESLWATPSTSIEADGDELFQGIPVGFREFMATEKRIRDRKKSRKEEGR</sequence>
<feature type="compositionally biased region" description="Basic and acidic residues" evidence="1">
    <location>
        <begin position="206"/>
        <end position="215"/>
    </location>
</feature>
<name>A0A072P296_9EURO</name>
<gene>
    <name evidence="3" type="ORF">A1O9_09776</name>
</gene>
<reference evidence="3 4" key="1">
    <citation type="submission" date="2013-03" db="EMBL/GenBank/DDBJ databases">
        <title>The Genome Sequence of Exophiala aquamarina CBS 119918.</title>
        <authorList>
            <consortium name="The Broad Institute Genomics Platform"/>
            <person name="Cuomo C."/>
            <person name="de Hoog S."/>
            <person name="Gorbushina A."/>
            <person name="Walker B."/>
            <person name="Young S.K."/>
            <person name="Zeng Q."/>
            <person name="Gargeya S."/>
            <person name="Fitzgerald M."/>
            <person name="Haas B."/>
            <person name="Abouelleil A."/>
            <person name="Allen A.W."/>
            <person name="Alvarado L."/>
            <person name="Arachchi H.M."/>
            <person name="Berlin A.M."/>
            <person name="Chapman S.B."/>
            <person name="Gainer-Dewar J."/>
            <person name="Goldberg J."/>
            <person name="Griggs A."/>
            <person name="Gujja S."/>
            <person name="Hansen M."/>
            <person name="Howarth C."/>
            <person name="Imamovic A."/>
            <person name="Ireland A."/>
            <person name="Larimer J."/>
            <person name="McCowan C."/>
            <person name="Murphy C."/>
            <person name="Pearson M."/>
            <person name="Poon T.W."/>
            <person name="Priest M."/>
            <person name="Roberts A."/>
            <person name="Saif S."/>
            <person name="Shea T."/>
            <person name="Sisk P."/>
            <person name="Sykes S."/>
            <person name="Wortman J."/>
            <person name="Nusbaum C."/>
            <person name="Birren B."/>
        </authorList>
    </citation>
    <scope>NUCLEOTIDE SEQUENCE [LARGE SCALE GENOMIC DNA]</scope>
    <source>
        <strain evidence="3 4">CBS 119918</strain>
    </source>
</reference>
<dbReference type="Pfam" id="PF09791">
    <property type="entry name" value="Oxidored-like"/>
    <property type="match status" value="1"/>
</dbReference>
<feature type="compositionally biased region" description="Polar residues" evidence="1">
    <location>
        <begin position="102"/>
        <end position="118"/>
    </location>
</feature>
<feature type="domain" description="Oxidoreductase-like" evidence="2">
    <location>
        <begin position="149"/>
        <end position="193"/>
    </location>
</feature>
<comment type="caution">
    <text evidence="3">The sequence shown here is derived from an EMBL/GenBank/DDBJ whole genome shotgun (WGS) entry which is preliminary data.</text>
</comment>
<dbReference type="GeneID" id="25284684"/>
<dbReference type="AlphaFoldDB" id="A0A072P296"/>
<dbReference type="InterPro" id="IPR019180">
    <property type="entry name" value="Oxidoreductase-like_N"/>
</dbReference>
<evidence type="ECO:0000256" key="1">
    <source>
        <dbReference type="SAM" id="MobiDB-lite"/>
    </source>
</evidence>
<dbReference type="STRING" id="1182545.A0A072P296"/>
<dbReference type="PANTHER" id="PTHR21193">
    <property type="entry name" value="OXIDOREDUCTASE-LIKE DOMAIN-CONTAINING PROTEIN 1"/>
    <property type="match status" value="1"/>
</dbReference>
<accession>A0A072P296</accession>
<feature type="compositionally biased region" description="Polar residues" evidence="1">
    <location>
        <begin position="48"/>
        <end position="58"/>
    </location>
</feature>
<dbReference type="RefSeq" id="XP_013256571.1">
    <property type="nucleotide sequence ID" value="XM_013401117.1"/>
</dbReference>
<keyword evidence="4" id="KW-1185">Reference proteome</keyword>
<feature type="region of interest" description="Disordered" evidence="1">
    <location>
        <begin position="193"/>
        <end position="241"/>
    </location>
</feature>
<proteinExistence type="predicted"/>
<feature type="region of interest" description="Disordered" evidence="1">
    <location>
        <begin position="31"/>
        <end position="58"/>
    </location>
</feature>
<evidence type="ECO:0000259" key="2">
    <source>
        <dbReference type="Pfam" id="PF09791"/>
    </source>
</evidence>